<dbReference type="InterPro" id="IPR039420">
    <property type="entry name" value="WalR-like"/>
</dbReference>
<sequence length="243" mass="27373">MQEKRNTILVVDDEPEIRKMLNIFLEATGHKVVESDSGKQALRVAASVKPNLIILDLGLPDMDGKEVIANLREWTQTPVVVLTARSEDDGLVEALNIGADDYMTKPFSADTLLARVNANLRKFAVREAGEPDLRNGPIHMDLVRHYVYVNGESVVFTPKEYDLLRYFLVNCGKMLTHRQILKEVWGTAHTDDTQYLRVYIGQIRKKLDTQYGLRSLIVSEAGIGYRMEFAPEVTQAQQNANAA</sequence>
<dbReference type="GO" id="GO:0005829">
    <property type="term" value="C:cytosol"/>
    <property type="evidence" value="ECO:0007669"/>
    <property type="project" value="TreeGrafter"/>
</dbReference>
<dbReference type="GO" id="GO:0000987">
    <property type="term" value="F:cis-regulatory region sequence-specific DNA binding"/>
    <property type="evidence" value="ECO:0007669"/>
    <property type="project" value="UniProtKB-ARBA"/>
</dbReference>
<feature type="modified residue" description="4-aspartylphosphate" evidence="8">
    <location>
        <position position="56"/>
    </location>
</feature>
<dbReference type="Pfam" id="PF00486">
    <property type="entry name" value="Trans_reg_C"/>
    <property type="match status" value="1"/>
</dbReference>
<dbReference type="InterPro" id="IPR001867">
    <property type="entry name" value="OmpR/PhoB-type_DNA-bd"/>
</dbReference>
<dbReference type="CDD" id="cd17620">
    <property type="entry name" value="REC_OmpR_KdpE-like"/>
    <property type="match status" value="1"/>
</dbReference>
<evidence type="ECO:0000259" key="10">
    <source>
        <dbReference type="PROSITE" id="PS50110"/>
    </source>
</evidence>
<evidence type="ECO:0000256" key="1">
    <source>
        <dbReference type="ARBA" id="ARBA00004496"/>
    </source>
</evidence>
<dbReference type="AlphaFoldDB" id="A0A932QZJ0"/>
<evidence type="ECO:0000256" key="7">
    <source>
        <dbReference type="ARBA" id="ARBA00023163"/>
    </source>
</evidence>
<dbReference type="Pfam" id="PF00072">
    <property type="entry name" value="Response_reg"/>
    <property type="match status" value="1"/>
</dbReference>
<comment type="caution">
    <text evidence="12">The sequence shown here is derived from an EMBL/GenBank/DDBJ whole genome shotgun (WGS) entry which is preliminary data.</text>
</comment>
<accession>A0A932QZJ0</accession>
<dbReference type="PANTHER" id="PTHR48111:SF50">
    <property type="entry name" value="KDP OPERON TRANSCRIPTIONAL REGULATORY PROTEIN KDPE"/>
    <property type="match status" value="1"/>
</dbReference>
<evidence type="ECO:0000256" key="5">
    <source>
        <dbReference type="ARBA" id="ARBA00023015"/>
    </source>
</evidence>
<dbReference type="Gene3D" id="6.10.250.690">
    <property type="match status" value="1"/>
</dbReference>
<evidence type="ECO:0000256" key="9">
    <source>
        <dbReference type="PROSITE-ProRule" id="PRU01091"/>
    </source>
</evidence>
<proteinExistence type="predicted"/>
<keyword evidence="6 9" id="KW-0238">DNA-binding</keyword>
<dbReference type="InterPro" id="IPR011006">
    <property type="entry name" value="CheY-like_superfamily"/>
</dbReference>
<evidence type="ECO:0000313" key="13">
    <source>
        <dbReference type="Proteomes" id="UP000753196"/>
    </source>
</evidence>
<reference evidence="12" key="1">
    <citation type="submission" date="2020-07" db="EMBL/GenBank/DDBJ databases">
        <title>Huge and variable diversity of episymbiotic CPR bacteria and DPANN archaea in groundwater ecosystems.</title>
        <authorList>
            <person name="He C.Y."/>
            <person name="Keren R."/>
            <person name="Whittaker M."/>
            <person name="Farag I.F."/>
            <person name="Doudna J."/>
            <person name="Cate J.H.D."/>
            <person name="Banfield J.F."/>
        </authorList>
    </citation>
    <scope>NUCLEOTIDE SEQUENCE</scope>
    <source>
        <strain evidence="12">NC_groundwater_973_Pr1_S-0.2um_54_13</strain>
    </source>
</reference>
<dbReference type="SMART" id="SM00448">
    <property type="entry name" value="REC"/>
    <property type="match status" value="1"/>
</dbReference>
<evidence type="ECO:0000256" key="8">
    <source>
        <dbReference type="PROSITE-ProRule" id="PRU00169"/>
    </source>
</evidence>
<name>A0A932QZJ0_9BACT</name>
<dbReference type="PROSITE" id="PS51755">
    <property type="entry name" value="OMPR_PHOB"/>
    <property type="match status" value="1"/>
</dbReference>
<evidence type="ECO:0000313" key="12">
    <source>
        <dbReference type="EMBL" id="MBI3630738.1"/>
    </source>
</evidence>
<dbReference type="GO" id="GO:0042802">
    <property type="term" value="F:identical protein binding"/>
    <property type="evidence" value="ECO:0007669"/>
    <property type="project" value="UniProtKB-ARBA"/>
</dbReference>
<keyword evidence="7" id="KW-0804">Transcription</keyword>
<keyword evidence="4" id="KW-0902">Two-component regulatory system</keyword>
<dbReference type="GO" id="GO:0032993">
    <property type="term" value="C:protein-DNA complex"/>
    <property type="evidence" value="ECO:0007669"/>
    <property type="project" value="TreeGrafter"/>
</dbReference>
<evidence type="ECO:0000259" key="11">
    <source>
        <dbReference type="PROSITE" id="PS51755"/>
    </source>
</evidence>
<comment type="subcellular location">
    <subcellularLocation>
        <location evidence="1">Cytoplasm</location>
    </subcellularLocation>
</comment>
<keyword evidence="2" id="KW-0963">Cytoplasm</keyword>
<gene>
    <name evidence="12" type="ORF">HY221_00135</name>
</gene>
<keyword evidence="3 8" id="KW-0597">Phosphoprotein</keyword>
<feature type="DNA-binding region" description="OmpR/PhoB-type" evidence="9">
    <location>
        <begin position="130"/>
        <end position="229"/>
    </location>
</feature>
<protein>
    <submittedName>
        <fullName evidence="12">Response regulator transcription factor</fullName>
    </submittedName>
</protein>
<dbReference type="CDD" id="cd00383">
    <property type="entry name" value="trans_reg_C"/>
    <property type="match status" value="1"/>
</dbReference>
<dbReference type="PROSITE" id="PS50110">
    <property type="entry name" value="RESPONSE_REGULATORY"/>
    <property type="match status" value="1"/>
</dbReference>
<feature type="domain" description="Response regulatory" evidence="10">
    <location>
        <begin position="7"/>
        <end position="120"/>
    </location>
</feature>
<dbReference type="PANTHER" id="PTHR48111">
    <property type="entry name" value="REGULATOR OF RPOS"/>
    <property type="match status" value="1"/>
</dbReference>
<dbReference type="Gene3D" id="3.40.50.2300">
    <property type="match status" value="1"/>
</dbReference>
<dbReference type="GO" id="GO:0045893">
    <property type="term" value="P:positive regulation of DNA-templated transcription"/>
    <property type="evidence" value="ECO:0007669"/>
    <property type="project" value="UniProtKB-ARBA"/>
</dbReference>
<evidence type="ECO:0000256" key="2">
    <source>
        <dbReference type="ARBA" id="ARBA00022490"/>
    </source>
</evidence>
<dbReference type="FunFam" id="3.40.50.2300:FF:000021">
    <property type="entry name" value="Two-component system response regulator KdpE"/>
    <property type="match status" value="1"/>
</dbReference>
<dbReference type="InterPro" id="IPR001789">
    <property type="entry name" value="Sig_transdc_resp-reg_receiver"/>
</dbReference>
<dbReference type="GO" id="GO:0000156">
    <property type="term" value="F:phosphorelay response regulator activity"/>
    <property type="evidence" value="ECO:0007669"/>
    <property type="project" value="TreeGrafter"/>
</dbReference>
<evidence type="ECO:0000256" key="6">
    <source>
        <dbReference type="ARBA" id="ARBA00023125"/>
    </source>
</evidence>
<dbReference type="Proteomes" id="UP000753196">
    <property type="component" value="Unassembled WGS sequence"/>
</dbReference>
<dbReference type="Gene3D" id="1.10.10.10">
    <property type="entry name" value="Winged helix-like DNA-binding domain superfamily/Winged helix DNA-binding domain"/>
    <property type="match status" value="1"/>
</dbReference>
<keyword evidence="5" id="KW-0805">Transcription regulation</keyword>
<dbReference type="InterPro" id="IPR036388">
    <property type="entry name" value="WH-like_DNA-bd_sf"/>
</dbReference>
<dbReference type="SMART" id="SM00862">
    <property type="entry name" value="Trans_reg_C"/>
    <property type="match status" value="1"/>
</dbReference>
<dbReference type="SUPFAM" id="SSF52172">
    <property type="entry name" value="CheY-like"/>
    <property type="match status" value="1"/>
</dbReference>
<organism evidence="12 13">
    <name type="scientific">Candidatus Sungiibacteriota bacterium</name>
    <dbReference type="NCBI Taxonomy" id="2750080"/>
    <lineage>
        <taxon>Bacteria</taxon>
        <taxon>Candidatus Sungiibacteriota</taxon>
    </lineage>
</organism>
<evidence type="ECO:0000256" key="3">
    <source>
        <dbReference type="ARBA" id="ARBA00022553"/>
    </source>
</evidence>
<dbReference type="EMBL" id="JACQCR010000003">
    <property type="protein sequence ID" value="MBI3630738.1"/>
    <property type="molecule type" value="Genomic_DNA"/>
</dbReference>
<evidence type="ECO:0000256" key="4">
    <source>
        <dbReference type="ARBA" id="ARBA00023012"/>
    </source>
</evidence>
<feature type="domain" description="OmpR/PhoB-type" evidence="11">
    <location>
        <begin position="130"/>
        <end position="229"/>
    </location>
</feature>